<evidence type="ECO:0000313" key="3">
    <source>
        <dbReference type="Proteomes" id="UP001596270"/>
    </source>
</evidence>
<keyword evidence="1" id="KW-0812">Transmembrane</keyword>
<protein>
    <recommendedName>
        <fullName evidence="4">DUF1145 domain-containing protein</fullName>
    </recommendedName>
</protein>
<keyword evidence="3" id="KW-1185">Reference proteome</keyword>
<name>A0ABW1U124_9BURK</name>
<evidence type="ECO:0000313" key="2">
    <source>
        <dbReference type="EMBL" id="MFC6282677.1"/>
    </source>
</evidence>
<dbReference type="RefSeq" id="WP_371434820.1">
    <property type="nucleotide sequence ID" value="NZ_JBHSRS010000079.1"/>
</dbReference>
<gene>
    <name evidence="2" type="ORF">ACFQND_15735</name>
</gene>
<organism evidence="2 3">
    <name type="scientific">Polaromonas aquatica</name>
    <dbReference type="NCBI Taxonomy" id="332657"/>
    <lineage>
        <taxon>Bacteria</taxon>
        <taxon>Pseudomonadati</taxon>
        <taxon>Pseudomonadota</taxon>
        <taxon>Betaproteobacteria</taxon>
        <taxon>Burkholderiales</taxon>
        <taxon>Comamonadaceae</taxon>
        <taxon>Polaromonas</taxon>
    </lineage>
</organism>
<dbReference type="EMBL" id="JBHSRS010000079">
    <property type="protein sequence ID" value="MFC6282677.1"/>
    <property type="molecule type" value="Genomic_DNA"/>
</dbReference>
<feature type="transmembrane region" description="Helical" evidence="1">
    <location>
        <begin position="56"/>
        <end position="76"/>
    </location>
</feature>
<evidence type="ECO:0008006" key="4">
    <source>
        <dbReference type="Google" id="ProtNLM"/>
    </source>
</evidence>
<keyword evidence="1" id="KW-1133">Transmembrane helix</keyword>
<keyword evidence="1" id="KW-0472">Membrane</keyword>
<comment type="caution">
    <text evidence="2">The sequence shown here is derived from an EMBL/GenBank/DDBJ whole genome shotgun (WGS) entry which is preliminary data.</text>
</comment>
<evidence type="ECO:0000256" key="1">
    <source>
        <dbReference type="SAM" id="Phobius"/>
    </source>
</evidence>
<reference evidence="3" key="1">
    <citation type="journal article" date="2019" name="Int. J. Syst. Evol. Microbiol.">
        <title>The Global Catalogue of Microorganisms (GCM) 10K type strain sequencing project: providing services to taxonomists for standard genome sequencing and annotation.</title>
        <authorList>
            <consortium name="The Broad Institute Genomics Platform"/>
            <consortium name="The Broad Institute Genome Sequencing Center for Infectious Disease"/>
            <person name="Wu L."/>
            <person name="Ma J."/>
        </authorList>
    </citation>
    <scope>NUCLEOTIDE SEQUENCE [LARGE SCALE GENOMIC DNA]</scope>
    <source>
        <strain evidence="3">CCUG 39402</strain>
    </source>
</reference>
<dbReference type="Proteomes" id="UP001596270">
    <property type="component" value="Unassembled WGS sequence"/>
</dbReference>
<sequence length="90" mass="9850">MFFILKAVCLAIYALALAGLAGLLPDGVAHTMRNIAAVMLLVHALELLVMFKHVRLYRGPLATSVLLTMLFGLLHWKPLADGHARMQKGN</sequence>
<accession>A0ABW1U124</accession>
<proteinExistence type="predicted"/>